<proteinExistence type="predicted"/>
<gene>
    <name evidence="2" type="ORF">C3F09_12020</name>
</gene>
<dbReference type="SMART" id="SM00710">
    <property type="entry name" value="PbH1"/>
    <property type="match status" value="8"/>
</dbReference>
<dbReference type="Proteomes" id="UP000250918">
    <property type="component" value="Unassembled WGS sequence"/>
</dbReference>
<organism evidence="2 3">
    <name type="scientific">candidate division GN15 bacterium</name>
    <dbReference type="NCBI Taxonomy" id="2072418"/>
    <lineage>
        <taxon>Bacteria</taxon>
        <taxon>candidate division GN15</taxon>
    </lineage>
</organism>
<dbReference type="AlphaFoldDB" id="A0A855X3E2"/>
<dbReference type="Gene3D" id="2.160.20.10">
    <property type="entry name" value="Single-stranded right-handed beta-helix, Pectin lyase-like"/>
    <property type="match status" value="2"/>
</dbReference>
<dbReference type="Pfam" id="PF13229">
    <property type="entry name" value="Beta_helix"/>
    <property type="match status" value="1"/>
</dbReference>
<dbReference type="InterPro" id="IPR006626">
    <property type="entry name" value="PbH1"/>
</dbReference>
<feature type="non-terminal residue" evidence="2">
    <location>
        <position position="597"/>
    </location>
</feature>
<dbReference type="InterPro" id="IPR011050">
    <property type="entry name" value="Pectin_lyase_fold/virulence"/>
</dbReference>
<reference evidence="2 3" key="1">
    <citation type="journal article" date="2018" name="ISME J.">
        <title>A methanotrophic archaeon couples anaerobic oxidation of methane to Fe(III) reduction.</title>
        <authorList>
            <person name="Cai C."/>
            <person name="Leu A.O."/>
            <person name="Xie G.J."/>
            <person name="Guo J."/>
            <person name="Feng Y."/>
            <person name="Zhao J.X."/>
            <person name="Tyson G.W."/>
            <person name="Yuan Z."/>
            <person name="Hu S."/>
        </authorList>
    </citation>
    <scope>NUCLEOTIDE SEQUENCE [LARGE SCALE GENOMIC DNA]</scope>
    <source>
        <strain evidence="2">FeB_12</strain>
    </source>
</reference>
<evidence type="ECO:0000313" key="3">
    <source>
        <dbReference type="Proteomes" id="UP000250918"/>
    </source>
</evidence>
<evidence type="ECO:0000259" key="1">
    <source>
        <dbReference type="Pfam" id="PF13229"/>
    </source>
</evidence>
<accession>A0A855X3E2</accession>
<comment type="caution">
    <text evidence="2">The sequence shown here is derived from an EMBL/GenBank/DDBJ whole genome shotgun (WGS) entry which is preliminary data.</text>
</comment>
<sequence length="597" mass="64788">MVLGNQFVKPLTAVYRLIPIIASLLVLFGSYASASQITVNGYVFGTWDTDTVLVVGDIRIPPDNDLAIQPGVKVLFDGPWQFQVQQDARIVAVGTPTQKITFKPLHYGDTWRGMRMELCCGLSILDYCDFYHAVRAGIGDTASGGAIGLRQSSLAIYHCLFDSCSAANGGAIACIDNSNPLITDGIFGFNRANSGGGIYVADSSRPLILSCDFFKSRAELGGGAIHSSNSSPTISQNQFMYNWGEDGCIRIWGPDTTMLIENNIFYYDSSRSVIHISDMGPWSAIIRNNLINDNDGVAVFAEVASPRIERNIITGNGDGLDLWYSASTVSCNRISDNKGSAVNVYSDNLTIPASPTIEHNIIDRNLGGGIAVEGGNPIIRDNYITRNRARWYGGIRLDFCAATLSHNTIAGNISDSVVGGIISLDGTTNLSHCIVFGNLPESTQVLTNYSSWGVTADSCDIQGGWVYGTGNIDIDPLFRDTARGKFFATSDAITTKPLASCGNGIPDSMEIWINPNATGIDDNPLVNMPREFTLAQNFPNPFNPNTTISFSLPYRTHVRLEIYNTLGRLVRTLCDRIISAGETQIEWDSRDSRGQVV</sequence>
<dbReference type="InterPro" id="IPR012334">
    <property type="entry name" value="Pectin_lyas_fold"/>
</dbReference>
<name>A0A855X3E2_9BACT</name>
<dbReference type="Gene3D" id="2.60.40.4070">
    <property type="match status" value="1"/>
</dbReference>
<evidence type="ECO:0000313" key="2">
    <source>
        <dbReference type="EMBL" id="PWB68222.1"/>
    </source>
</evidence>
<dbReference type="SUPFAM" id="SSF51126">
    <property type="entry name" value="Pectin lyase-like"/>
    <property type="match status" value="1"/>
</dbReference>
<dbReference type="EMBL" id="PQAP01000210">
    <property type="protein sequence ID" value="PWB68222.1"/>
    <property type="molecule type" value="Genomic_DNA"/>
</dbReference>
<protein>
    <recommendedName>
        <fullName evidence="1">Right handed beta helix domain-containing protein</fullName>
    </recommendedName>
</protein>
<dbReference type="InterPro" id="IPR039448">
    <property type="entry name" value="Beta_helix"/>
</dbReference>
<feature type="domain" description="Right handed beta helix" evidence="1">
    <location>
        <begin position="225"/>
        <end position="375"/>
    </location>
</feature>